<name>A0A139ACL9_GONPJ</name>
<dbReference type="OrthoDB" id="1368at2759"/>
<dbReference type="InterPro" id="IPR044669">
    <property type="entry name" value="YneE/VCCN1/2-like"/>
</dbReference>
<dbReference type="PANTHER" id="PTHR33281:SF19">
    <property type="entry name" value="VOLTAGE-DEPENDENT ANION CHANNEL-FORMING PROTEIN YNEE"/>
    <property type="match status" value="1"/>
</dbReference>
<keyword evidence="6" id="KW-0406">Ion transport</keyword>
<dbReference type="AlphaFoldDB" id="A0A139ACL9"/>
<keyword evidence="5 8" id="KW-1133">Transmembrane helix</keyword>
<keyword evidence="2" id="KW-0813">Transport</keyword>
<comment type="subcellular location">
    <subcellularLocation>
        <location evidence="1">Cell membrane</location>
        <topology evidence="1">Multi-pass membrane protein</topology>
    </subcellularLocation>
</comment>
<organism evidence="9 10">
    <name type="scientific">Gonapodya prolifera (strain JEL478)</name>
    <name type="common">Monoblepharis prolifera</name>
    <dbReference type="NCBI Taxonomy" id="1344416"/>
    <lineage>
        <taxon>Eukaryota</taxon>
        <taxon>Fungi</taxon>
        <taxon>Fungi incertae sedis</taxon>
        <taxon>Chytridiomycota</taxon>
        <taxon>Chytridiomycota incertae sedis</taxon>
        <taxon>Monoblepharidomycetes</taxon>
        <taxon>Monoblepharidales</taxon>
        <taxon>Gonapodyaceae</taxon>
        <taxon>Gonapodya</taxon>
    </lineage>
</organism>
<evidence type="ECO:0000313" key="10">
    <source>
        <dbReference type="Proteomes" id="UP000070544"/>
    </source>
</evidence>
<keyword evidence="3" id="KW-1003">Cell membrane</keyword>
<evidence type="ECO:0000256" key="5">
    <source>
        <dbReference type="ARBA" id="ARBA00022989"/>
    </source>
</evidence>
<reference evidence="9 10" key="1">
    <citation type="journal article" date="2015" name="Genome Biol. Evol.">
        <title>Phylogenomic analyses indicate that early fungi evolved digesting cell walls of algal ancestors of land plants.</title>
        <authorList>
            <person name="Chang Y."/>
            <person name="Wang S."/>
            <person name="Sekimoto S."/>
            <person name="Aerts A.L."/>
            <person name="Choi C."/>
            <person name="Clum A."/>
            <person name="LaButti K.M."/>
            <person name="Lindquist E.A."/>
            <person name="Yee Ngan C."/>
            <person name="Ohm R.A."/>
            <person name="Salamov A.A."/>
            <person name="Grigoriev I.V."/>
            <person name="Spatafora J.W."/>
            <person name="Berbee M.L."/>
        </authorList>
    </citation>
    <scope>NUCLEOTIDE SEQUENCE [LARGE SCALE GENOMIC DNA]</scope>
    <source>
        <strain evidence="9 10">JEL478</strain>
    </source>
</reference>
<feature type="transmembrane region" description="Helical" evidence="8">
    <location>
        <begin position="301"/>
        <end position="319"/>
    </location>
</feature>
<dbReference type="Pfam" id="PF25539">
    <property type="entry name" value="Bestrophin_2"/>
    <property type="match status" value="1"/>
</dbReference>
<evidence type="ECO:0000256" key="8">
    <source>
        <dbReference type="SAM" id="Phobius"/>
    </source>
</evidence>
<proteinExistence type="predicted"/>
<dbReference type="OMA" id="FPYACMY"/>
<dbReference type="GO" id="GO:0005254">
    <property type="term" value="F:chloride channel activity"/>
    <property type="evidence" value="ECO:0007669"/>
    <property type="project" value="InterPro"/>
</dbReference>
<dbReference type="Proteomes" id="UP000070544">
    <property type="component" value="Unassembled WGS sequence"/>
</dbReference>
<evidence type="ECO:0000313" key="9">
    <source>
        <dbReference type="EMBL" id="KXS14566.1"/>
    </source>
</evidence>
<evidence type="ECO:0000256" key="2">
    <source>
        <dbReference type="ARBA" id="ARBA00022448"/>
    </source>
</evidence>
<dbReference type="EMBL" id="KQ965768">
    <property type="protein sequence ID" value="KXS14566.1"/>
    <property type="molecule type" value="Genomic_DNA"/>
</dbReference>
<feature type="transmembrane region" description="Helical" evidence="8">
    <location>
        <begin position="62"/>
        <end position="81"/>
    </location>
</feature>
<gene>
    <name evidence="9" type="ORF">M427DRAFT_339134</name>
</gene>
<evidence type="ECO:0000256" key="4">
    <source>
        <dbReference type="ARBA" id="ARBA00022692"/>
    </source>
</evidence>
<dbReference type="PANTHER" id="PTHR33281">
    <property type="entry name" value="UPF0187 PROTEIN YNEE"/>
    <property type="match status" value="1"/>
</dbReference>
<dbReference type="STRING" id="1344416.A0A139ACL9"/>
<evidence type="ECO:0000256" key="3">
    <source>
        <dbReference type="ARBA" id="ARBA00022475"/>
    </source>
</evidence>
<accession>A0A139ACL9</accession>
<keyword evidence="7 8" id="KW-0472">Membrane</keyword>
<evidence type="ECO:0000256" key="7">
    <source>
        <dbReference type="ARBA" id="ARBA00023136"/>
    </source>
</evidence>
<keyword evidence="4 8" id="KW-0812">Transmembrane</keyword>
<sequence>MAAPILHPVKKHIRRVKRSWFWEALFQHRGSIASQVLPSVFLLTVWSVLIAVLNYYGGAQIYLSETFITLLGVVLSLLLAFRSNQAYERFSEGRKVYGTLTAQMRNVMRLLVTGITINPPTPAGDEAIQKGYKLIVAFMYSMKHYLRAENDQSQWEDMNDVLDVIPPAVVPDAAQNGPVDPTNASNPALVATSTTGSTTELKKGLSTSVDVDSNINFYPDKLPFRIAQALAKHNAVNIAQGTMVLLPYGNSLDGMITGIVDASTTLERIATTPIPKAYNIHLKQILLIYCFSLPIQLMAKLGWWMVLVIAITAYCLLGVEMIARQLEMPFGYDENDLPIDDFCESLRDEFEKLVEDHRDIN</sequence>
<feature type="transmembrane region" description="Helical" evidence="8">
    <location>
        <begin position="36"/>
        <end position="56"/>
    </location>
</feature>
<dbReference type="GO" id="GO:0005886">
    <property type="term" value="C:plasma membrane"/>
    <property type="evidence" value="ECO:0007669"/>
    <property type="project" value="UniProtKB-SubCell"/>
</dbReference>
<protein>
    <submittedName>
        <fullName evidence="9">UPF0187-domain-containing protein</fullName>
    </submittedName>
</protein>
<keyword evidence="10" id="KW-1185">Reference proteome</keyword>
<evidence type="ECO:0000256" key="1">
    <source>
        <dbReference type="ARBA" id="ARBA00004651"/>
    </source>
</evidence>
<evidence type="ECO:0000256" key="6">
    <source>
        <dbReference type="ARBA" id="ARBA00023065"/>
    </source>
</evidence>